<dbReference type="AlphaFoldDB" id="A0A0G0ZZB6"/>
<accession>A0A0G0ZZB6</accession>
<evidence type="ECO:0000313" key="3">
    <source>
        <dbReference type="Proteomes" id="UP000033859"/>
    </source>
</evidence>
<reference evidence="2 3" key="1">
    <citation type="journal article" date="2015" name="Nature">
        <title>rRNA introns, odd ribosomes, and small enigmatic genomes across a large radiation of phyla.</title>
        <authorList>
            <person name="Brown C.T."/>
            <person name="Hug L.A."/>
            <person name="Thomas B.C."/>
            <person name="Sharon I."/>
            <person name="Castelle C.J."/>
            <person name="Singh A."/>
            <person name="Wilkins M.J."/>
            <person name="Williams K.H."/>
            <person name="Banfield J.F."/>
        </authorList>
    </citation>
    <scope>NUCLEOTIDE SEQUENCE [LARGE SCALE GENOMIC DNA]</scope>
</reference>
<dbReference type="Proteomes" id="UP000033859">
    <property type="component" value="Unassembled WGS sequence"/>
</dbReference>
<protein>
    <recommendedName>
        <fullName evidence="4">PKD domain-containing protein</fullName>
    </recommendedName>
</protein>
<comment type="caution">
    <text evidence="2">The sequence shown here is derived from an EMBL/GenBank/DDBJ whole genome shotgun (WGS) entry which is preliminary data.</text>
</comment>
<gene>
    <name evidence="2" type="ORF">UU84_C0006G0002</name>
</gene>
<name>A0A0G0ZZB6_9BACT</name>
<evidence type="ECO:0000256" key="1">
    <source>
        <dbReference type="SAM" id="Phobius"/>
    </source>
</evidence>
<keyword evidence="1" id="KW-0812">Transmembrane</keyword>
<keyword evidence="1" id="KW-0472">Membrane</keyword>
<feature type="transmembrane region" description="Helical" evidence="1">
    <location>
        <begin position="12"/>
        <end position="34"/>
    </location>
</feature>
<organism evidence="2 3">
    <name type="scientific">Candidatus Yanofskybacteria bacterium GW2011_GWC2_41_9</name>
    <dbReference type="NCBI Taxonomy" id="1619029"/>
    <lineage>
        <taxon>Bacteria</taxon>
        <taxon>Candidatus Yanofskyibacteriota</taxon>
    </lineage>
</organism>
<evidence type="ECO:0000313" key="2">
    <source>
        <dbReference type="EMBL" id="KKS27341.1"/>
    </source>
</evidence>
<evidence type="ECO:0008006" key="4">
    <source>
        <dbReference type="Google" id="ProtNLM"/>
    </source>
</evidence>
<keyword evidence="1" id="KW-1133">Transmembrane helix</keyword>
<sequence length="347" mass="37958">MKKQNNQNKILHLYFGFSFIVYFLLLNVTASAQFELPNIGNIKPAIILNSDPITPLPNSTVAITASLSGITGVGDSNYAWFLNGARQTGASGLNKNTFAFRTGSVGTVYRVNVSATTPNGENLSDTINFTVSDVDLTWIANSQAPIFYRAKIMPTQNSLVIISALPFIYRPGTKNLMASNNLIYNWKIDGKMDSEKSGANKSSYVLRASNFPGNSYSVQVEIKTADNSASLNKDILIPVVKPQVFMHFSDPKTNLPYGVALKNLTTGAANLNFIAETYFFTAPAKNLKWLWFINNAEVGGVNKKPWLATLNLANDFLGQLSAQIKVTAQNPGNELEIAQSITNLEIR</sequence>
<dbReference type="EMBL" id="LCCE01000006">
    <property type="protein sequence ID" value="KKS27341.1"/>
    <property type="molecule type" value="Genomic_DNA"/>
</dbReference>
<proteinExistence type="predicted"/>